<dbReference type="AlphaFoldDB" id="A0AA86U8Q6"/>
<dbReference type="EMBL" id="CATOUU010000714">
    <property type="protein sequence ID" value="CAI9943241.1"/>
    <property type="molecule type" value="Genomic_DNA"/>
</dbReference>
<accession>A0AA86U8Q6</accession>
<comment type="caution">
    <text evidence="1">The sequence shown here is derived from an EMBL/GenBank/DDBJ whole genome shotgun (WGS) entry which is preliminary data.</text>
</comment>
<gene>
    <name evidence="1" type="ORF">HINF_LOCUS30886</name>
    <name evidence="2" type="ORF">HINF_LOCUS38579</name>
</gene>
<reference evidence="2 3" key="2">
    <citation type="submission" date="2024-07" db="EMBL/GenBank/DDBJ databases">
        <authorList>
            <person name="Akdeniz Z."/>
        </authorList>
    </citation>
    <scope>NUCLEOTIDE SEQUENCE [LARGE SCALE GENOMIC DNA]</scope>
</reference>
<organism evidence="1">
    <name type="scientific">Hexamita inflata</name>
    <dbReference type="NCBI Taxonomy" id="28002"/>
    <lineage>
        <taxon>Eukaryota</taxon>
        <taxon>Metamonada</taxon>
        <taxon>Diplomonadida</taxon>
        <taxon>Hexamitidae</taxon>
        <taxon>Hexamitinae</taxon>
        <taxon>Hexamita</taxon>
    </lineage>
</organism>
<dbReference type="EMBL" id="CAXDID020000147">
    <property type="protein sequence ID" value="CAL6040926.1"/>
    <property type="molecule type" value="Genomic_DNA"/>
</dbReference>
<name>A0AA86U8Q6_9EUKA</name>
<reference evidence="1" key="1">
    <citation type="submission" date="2023-06" db="EMBL/GenBank/DDBJ databases">
        <authorList>
            <person name="Kurt Z."/>
        </authorList>
    </citation>
    <scope>NUCLEOTIDE SEQUENCE</scope>
</reference>
<protein>
    <submittedName>
        <fullName evidence="2">Hypothetical_protein</fullName>
    </submittedName>
</protein>
<evidence type="ECO:0000313" key="3">
    <source>
        <dbReference type="Proteomes" id="UP001642409"/>
    </source>
</evidence>
<proteinExistence type="predicted"/>
<evidence type="ECO:0000313" key="2">
    <source>
        <dbReference type="EMBL" id="CAL6040926.1"/>
    </source>
</evidence>
<dbReference type="Proteomes" id="UP001642409">
    <property type="component" value="Unassembled WGS sequence"/>
</dbReference>
<keyword evidence="3" id="KW-1185">Reference proteome</keyword>
<sequence>MSRFPSVFIKKVKVCDPSLKVNNQSGILKDMVYLEPLKSTYGLIPIQKHSKNKIILDSQRRHSVIDKYDAAQQALQYGQPHQKQLSKQSSYKQLDSYNTEIQQYLMNSENKCKKLQELTIKEISTSRMLFRQFGIDLDNLWLE</sequence>
<evidence type="ECO:0000313" key="1">
    <source>
        <dbReference type="EMBL" id="CAI9943241.1"/>
    </source>
</evidence>